<comment type="subcellular location">
    <subcellularLocation>
        <location evidence="1">Endoplasmic reticulum membrane</location>
        <topology evidence="1">Multi-pass membrane protein</topology>
    </subcellularLocation>
</comment>
<keyword evidence="8 11" id="KW-0472">Membrane</keyword>
<sequence>MSEEPNHPCLHLIDDDGHLASRDVLNSFLESALAEGSPNATPVGPLSRVKKCGTKYHVVGVFGGQSSGKSTLLNNLFGTKFEVMQDNTGRHQTTKGAFLAKYQQPQSEPASPSTNASGSDLFVIDFEGTDGMERGEDQSFERQLSLFALSVADVLVINMWSNDVGRYNAANMSLLRTIFEVNLQLFAHDSYMKEEKPTLLIALRDFTETDLQKYADIVMTALNKTWDSITKPQGFENHPITALFQIRFHGLPHYKLQRSEFDVEVKQFRRWFLDTLSPKYLFDSTVSYRHIPLEALSSYFDSCWSSIQTSRDLDIPTQRDLVARHRCSELFDAAIANFSIVVDERTAQIKAGQLFAQLETALHHAADASNADFTLQTKLYARKVVSEFSAKLSLSFDAKIAEIVALQTAQLVTECLRNVDDDVQSIVDDAFKQLYGEIVTTEGKTGTEDATRLVKNFWSHIAKSMHSLEDRLASGDYLSAFGRYKDHVAEDNTALERASTEVCEQMVERVRARISAMACDACATMTKGFDYVLTHKEDGTVRFFATTTGLQNVFPQARFAGLVVLACIFFFRLKAASAFVRTASMLGENRDEQRFYLTLPSFKEGDVSVQYPDFTKPLTSKSSTLRRHVDPVPAGSEDEDEACEATQVSATSEELPDDVTAIDPKDILLSKAAVRRAFDLYTQQIQFSMQMQLRTIESSQQNIPAWVWVAMLVLGHNEFFYVATSPVLLLFIIAVAYFFFSQWIVAQWHRFEETGPQGAVLVIKTVLAAAEPHLRTIQQHIPSNSNAAATKEAPVKDLDAKKKDE</sequence>
<keyword evidence="3" id="KW-0547">Nucleotide-binding</keyword>
<dbReference type="FunFam" id="3.40.50.300:FF:000727">
    <property type="entry name" value="Protein SEY1 homolog"/>
    <property type="match status" value="1"/>
</dbReference>
<dbReference type="InterPro" id="IPR046758">
    <property type="entry name" value="Sey1/RHD3-like_3HB"/>
</dbReference>
<dbReference type="InterPro" id="IPR027417">
    <property type="entry name" value="P-loop_NTPase"/>
</dbReference>
<gene>
    <name evidence="13" type="ORF">BSAL_49690</name>
</gene>
<comment type="similarity">
    <text evidence="9">Belongs to the TRAFAC class dynamin-like GTPase superfamily. GB1/RHD3 GTPase family.</text>
</comment>
<dbReference type="OrthoDB" id="1597724at2759"/>
<feature type="domain" description="GB1/RHD3-type G" evidence="12">
    <location>
        <begin position="53"/>
        <end position="286"/>
    </location>
</feature>
<evidence type="ECO:0000256" key="8">
    <source>
        <dbReference type="ARBA" id="ARBA00023136"/>
    </source>
</evidence>
<evidence type="ECO:0000256" key="2">
    <source>
        <dbReference type="ARBA" id="ARBA00022692"/>
    </source>
</evidence>
<protein>
    <recommendedName>
        <fullName evidence="12">GB1/RHD3-type G domain-containing protein</fullName>
    </recommendedName>
</protein>
<evidence type="ECO:0000256" key="6">
    <source>
        <dbReference type="ARBA" id="ARBA00022989"/>
    </source>
</evidence>
<dbReference type="Gene3D" id="3.40.50.300">
    <property type="entry name" value="P-loop containing nucleotide triphosphate hydrolases"/>
    <property type="match status" value="1"/>
</dbReference>
<accession>A0A0S4IQA8</accession>
<evidence type="ECO:0000256" key="4">
    <source>
        <dbReference type="ARBA" id="ARBA00022801"/>
    </source>
</evidence>
<evidence type="ECO:0000256" key="5">
    <source>
        <dbReference type="ARBA" id="ARBA00022824"/>
    </source>
</evidence>
<dbReference type="GO" id="GO:0005525">
    <property type="term" value="F:GTP binding"/>
    <property type="evidence" value="ECO:0007669"/>
    <property type="project" value="UniProtKB-KW"/>
</dbReference>
<organism evidence="13 14">
    <name type="scientific">Bodo saltans</name>
    <name type="common">Flagellated protozoan</name>
    <dbReference type="NCBI Taxonomy" id="75058"/>
    <lineage>
        <taxon>Eukaryota</taxon>
        <taxon>Discoba</taxon>
        <taxon>Euglenozoa</taxon>
        <taxon>Kinetoplastea</taxon>
        <taxon>Metakinetoplastina</taxon>
        <taxon>Eubodonida</taxon>
        <taxon>Bodonidae</taxon>
        <taxon>Bodo</taxon>
    </lineage>
</organism>
<dbReference type="GO" id="GO:0016320">
    <property type="term" value="P:endoplasmic reticulum membrane fusion"/>
    <property type="evidence" value="ECO:0007669"/>
    <property type="project" value="TreeGrafter"/>
</dbReference>
<dbReference type="OMA" id="YHVVGVF"/>
<dbReference type="GO" id="GO:0003924">
    <property type="term" value="F:GTPase activity"/>
    <property type="evidence" value="ECO:0007669"/>
    <property type="project" value="TreeGrafter"/>
</dbReference>
<feature type="transmembrane region" description="Helical" evidence="11">
    <location>
        <begin position="719"/>
        <end position="740"/>
    </location>
</feature>
<dbReference type="CDD" id="cd01851">
    <property type="entry name" value="GBP"/>
    <property type="match status" value="1"/>
</dbReference>
<keyword evidence="7" id="KW-0342">GTP-binding</keyword>
<dbReference type="PANTHER" id="PTHR45923">
    <property type="entry name" value="PROTEIN SEY1"/>
    <property type="match status" value="1"/>
</dbReference>
<dbReference type="SUPFAM" id="SSF52540">
    <property type="entry name" value="P-loop containing nucleoside triphosphate hydrolases"/>
    <property type="match status" value="1"/>
</dbReference>
<dbReference type="Pfam" id="PF05879">
    <property type="entry name" value="RHD3_GTPase"/>
    <property type="match status" value="1"/>
</dbReference>
<reference evidence="14" key="1">
    <citation type="submission" date="2015-09" db="EMBL/GenBank/DDBJ databases">
        <authorList>
            <consortium name="Pathogen Informatics"/>
        </authorList>
    </citation>
    <scope>NUCLEOTIDE SEQUENCE [LARGE SCALE GENOMIC DNA]</scope>
    <source>
        <strain evidence="14">Lake Konstanz</strain>
    </source>
</reference>
<evidence type="ECO:0000256" key="3">
    <source>
        <dbReference type="ARBA" id="ARBA00022741"/>
    </source>
</evidence>
<keyword evidence="14" id="KW-1185">Reference proteome</keyword>
<proteinExistence type="inferred from homology"/>
<evidence type="ECO:0000259" key="12">
    <source>
        <dbReference type="PROSITE" id="PS51715"/>
    </source>
</evidence>
<dbReference type="InterPro" id="IPR008803">
    <property type="entry name" value="RHD3/Sey1"/>
</dbReference>
<dbReference type="InterPro" id="IPR030386">
    <property type="entry name" value="G_GB1_RHD3_dom"/>
</dbReference>
<name>A0A0S4IQA8_BODSA</name>
<dbReference type="PROSITE" id="PS51715">
    <property type="entry name" value="G_GB1_RHD3"/>
    <property type="match status" value="1"/>
</dbReference>
<dbReference type="EMBL" id="CYKH01000024">
    <property type="protein sequence ID" value="CUE60955.1"/>
    <property type="molecule type" value="Genomic_DNA"/>
</dbReference>
<dbReference type="Proteomes" id="UP000051952">
    <property type="component" value="Unassembled WGS sequence"/>
</dbReference>
<dbReference type="AlphaFoldDB" id="A0A0S4IQA8"/>
<dbReference type="VEuPathDB" id="TriTrypDB:BSAL_49690"/>
<feature type="compositionally biased region" description="Basic and acidic residues" evidence="10">
    <location>
        <begin position="793"/>
        <end position="805"/>
    </location>
</feature>
<keyword evidence="4" id="KW-0378">Hydrolase</keyword>
<evidence type="ECO:0000256" key="7">
    <source>
        <dbReference type="ARBA" id="ARBA00023134"/>
    </source>
</evidence>
<evidence type="ECO:0000256" key="1">
    <source>
        <dbReference type="ARBA" id="ARBA00004477"/>
    </source>
</evidence>
<evidence type="ECO:0000256" key="10">
    <source>
        <dbReference type="SAM" id="MobiDB-lite"/>
    </source>
</evidence>
<keyword evidence="5" id="KW-0256">Endoplasmic reticulum</keyword>
<evidence type="ECO:0000256" key="9">
    <source>
        <dbReference type="PROSITE-ProRule" id="PRU01052"/>
    </source>
</evidence>
<keyword evidence="6 11" id="KW-1133">Transmembrane helix</keyword>
<dbReference type="Pfam" id="PF20428">
    <property type="entry name" value="Sey1_3HB"/>
    <property type="match status" value="1"/>
</dbReference>
<dbReference type="GO" id="GO:0005789">
    <property type="term" value="C:endoplasmic reticulum membrane"/>
    <property type="evidence" value="ECO:0007669"/>
    <property type="project" value="UniProtKB-SubCell"/>
</dbReference>
<keyword evidence="2 11" id="KW-0812">Transmembrane</keyword>
<evidence type="ECO:0000313" key="13">
    <source>
        <dbReference type="EMBL" id="CUE60955.1"/>
    </source>
</evidence>
<dbReference type="PANTHER" id="PTHR45923:SF2">
    <property type="entry name" value="PROTEIN SEY1"/>
    <property type="match status" value="1"/>
</dbReference>
<feature type="region of interest" description="Disordered" evidence="10">
    <location>
        <begin position="785"/>
        <end position="805"/>
    </location>
</feature>
<evidence type="ECO:0000256" key="11">
    <source>
        <dbReference type="SAM" id="Phobius"/>
    </source>
</evidence>
<evidence type="ECO:0000313" key="14">
    <source>
        <dbReference type="Proteomes" id="UP000051952"/>
    </source>
</evidence>